<dbReference type="InterPro" id="IPR027469">
    <property type="entry name" value="Cation_efflux_TMD_sf"/>
</dbReference>
<evidence type="ECO:0000313" key="9">
    <source>
        <dbReference type="Proteomes" id="UP000198243"/>
    </source>
</evidence>
<sequence>MTESDGRSQSVRTVIVAGCVNVAVAAAKVVAGLLSGSAAMLSEAAHSFADTTTEVLLFVALRRGGRRADPGRPFGYGRESYIWALLAAVFTFVSGAGFSITHGVHVIAAAKETGDYFVSYAVLVVSFVLESVSLMRTVRQARRRAKRWGISPARVLRRTPNTAIKAVFLEDSAALIGLGIAGAGLGLAEWTGDAVWDGIASVAIGVLLLVVATILARNNLALLVGRSAREPVQDEIRRELAALPNVQAIVELLTLQLGPDDILVVAKIDFADQVRAADIEDVADEARRRLTARNPAIRFVFLVPTGAGS</sequence>
<keyword evidence="3 6" id="KW-0812">Transmembrane</keyword>
<dbReference type="GO" id="GO:0006829">
    <property type="term" value="P:zinc ion transport"/>
    <property type="evidence" value="ECO:0007669"/>
    <property type="project" value="InterPro"/>
</dbReference>
<dbReference type="InterPro" id="IPR058533">
    <property type="entry name" value="Cation_efflux_TM"/>
</dbReference>
<dbReference type="RefSeq" id="WP_089016354.1">
    <property type="nucleotide sequence ID" value="NZ_LT607412.1"/>
</dbReference>
<gene>
    <name evidence="8" type="ORF">GA0070607_0051</name>
</gene>
<accession>A0A1C4U2C4</accession>
<evidence type="ECO:0000256" key="5">
    <source>
        <dbReference type="ARBA" id="ARBA00023136"/>
    </source>
</evidence>
<dbReference type="Pfam" id="PF01545">
    <property type="entry name" value="Cation_efflux"/>
    <property type="match status" value="1"/>
</dbReference>
<dbReference type="GO" id="GO:0008324">
    <property type="term" value="F:monoatomic cation transmembrane transporter activity"/>
    <property type="evidence" value="ECO:0007669"/>
    <property type="project" value="InterPro"/>
</dbReference>
<evidence type="ECO:0000313" key="8">
    <source>
        <dbReference type="EMBL" id="SCE65863.1"/>
    </source>
</evidence>
<organism evidence="8 9">
    <name type="scientific">Micromonospora coriariae</name>
    <dbReference type="NCBI Taxonomy" id="285665"/>
    <lineage>
        <taxon>Bacteria</taxon>
        <taxon>Bacillati</taxon>
        <taxon>Actinomycetota</taxon>
        <taxon>Actinomycetes</taxon>
        <taxon>Micromonosporales</taxon>
        <taxon>Micromonosporaceae</taxon>
        <taxon>Micromonospora</taxon>
    </lineage>
</organism>
<proteinExistence type="predicted"/>
<dbReference type="AlphaFoldDB" id="A0A1C4U2C4"/>
<dbReference type="InterPro" id="IPR002524">
    <property type="entry name" value="Cation_efflux"/>
</dbReference>
<reference evidence="9" key="1">
    <citation type="submission" date="2016-06" db="EMBL/GenBank/DDBJ databases">
        <authorList>
            <person name="Varghese N."/>
            <person name="Submissions Spin"/>
        </authorList>
    </citation>
    <scope>NUCLEOTIDE SEQUENCE [LARGE SCALE GENOMIC DNA]</scope>
    <source>
        <strain evidence="9">DSM 44875</strain>
    </source>
</reference>
<dbReference type="PANTHER" id="PTHR13414">
    <property type="entry name" value="HUEL-CATION TRANSPORTER"/>
    <property type="match status" value="1"/>
</dbReference>
<feature type="transmembrane region" description="Helical" evidence="6">
    <location>
        <begin position="81"/>
        <end position="104"/>
    </location>
</feature>
<feature type="transmembrane region" description="Helical" evidence="6">
    <location>
        <begin position="44"/>
        <end position="61"/>
    </location>
</feature>
<feature type="transmembrane region" description="Helical" evidence="6">
    <location>
        <begin position="12"/>
        <end position="38"/>
    </location>
</feature>
<protein>
    <submittedName>
        <fullName evidence="8">Cation diffusion facilitator family transporter</fullName>
    </submittedName>
</protein>
<feature type="transmembrane region" description="Helical" evidence="6">
    <location>
        <begin position="194"/>
        <end position="216"/>
    </location>
</feature>
<dbReference type="SUPFAM" id="SSF160240">
    <property type="entry name" value="Cation efflux protein cytoplasmic domain-like"/>
    <property type="match status" value="1"/>
</dbReference>
<keyword evidence="4 6" id="KW-1133">Transmembrane helix</keyword>
<evidence type="ECO:0000256" key="4">
    <source>
        <dbReference type="ARBA" id="ARBA00022989"/>
    </source>
</evidence>
<evidence type="ECO:0000256" key="2">
    <source>
        <dbReference type="ARBA" id="ARBA00022448"/>
    </source>
</evidence>
<keyword evidence="5 6" id="KW-0472">Membrane</keyword>
<evidence type="ECO:0000259" key="7">
    <source>
        <dbReference type="Pfam" id="PF01545"/>
    </source>
</evidence>
<name>A0A1C4U2C4_9ACTN</name>
<dbReference type="NCBIfam" id="TIGR01297">
    <property type="entry name" value="CDF"/>
    <property type="match status" value="1"/>
</dbReference>
<dbReference type="Proteomes" id="UP000198243">
    <property type="component" value="Chromosome I"/>
</dbReference>
<dbReference type="EMBL" id="LT607412">
    <property type="protein sequence ID" value="SCE65863.1"/>
    <property type="molecule type" value="Genomic_DNA"/>
</dbReference>
<evidence type="ECO:0000256" key="1">
    <source>
        <dbReference type="ARBA" id="ARBA00004141"/>
    </source>
</evidence>
<feature type="transmembrane region" description="Helical" evidence="6">
    <location>
        <begin position="116"/>
        <end position="138"/>
    </location>
</feature>
<evidence type="ECO:0000256" key="3">
    <source>
        <dbReference type="ARBA" id="ARBA00022692"/>
    </source>
</evidence>
<feature type="transmembrane region" description="Helical" evidence="6">
    <location>
        <begin position="167"/>
        <end position="188"/>
    </location>
</feature>
<comment type="subcellular location">
    <subcellularLocation>
        <location evidence="1">Membrane</location>
        <topology evidence="1">Multi-pass membrane protein</topology>
    </subcellularLocation>
</comment>
<dbReference type="SUPFAM" id="SSF161111">
    <property type="entry name" value="Cation efflux protein transmembrane domain-like"/>
    <property type="match status" value="1"/>
</dbReference>
<dbReference type="InterPro" id="IPR036837">
    <property type="entry name" value="Cation_efflux_CTD_sf"/>
</dbReference>
<keyword evidence="2" id="KW-0813">Transport</keyword>
<dbReference type="PANTHER" id="PTHR13414:SF9">
    <property type="entry name" value="PROTON-COUPLED ZINC ANTIPORTER SLC30A9, MITOCHONDRIAL"/>
    <property type="match status" value="1"/>
</dbReference>
<dbReference type="InterPro" id="IPR040177">
    <property type="entry name" value="SLC30A9"/>
</dbReference>
<dbReference type="OrthoDB" id="9806522at2"/>
<evidence type="ECO:0000256" key="6">
    <source>
        <dbReference type="SAM" id="Phobius"/>
    </source>
</evidence>
<feature type="domain" description="Cation efflux protein transmembrane" evidence="7">
    <location>
        <begin position="14"/>
        <end position="224"/>
    </location>
</feature>
<keyword evidence="9" id="KW-1185">Reference proteome</keyword>
<dbReference type="Gene3D" id="1.20.1510.10">
    <property type="entry name" value="Cation efflux protein transmembrane domain"/>
    <property type="match status" value="1"/>
</dbReference>
<dbReference type="GO" id="GO:0016020">
    <property type="term" value="C:membrane"/>
    <property type="evidence" value="ECO:0007669"/>
    <property type="project" value="UniProtKB-SubCell"/>
</dbReference>